<evidence type="ECO:0000259" key="2">
    <source>
        <dbReference type="Pfam" id="PF02036"/>
    </source>
</evidence>
<dbReference type="Proteomes" id="UP000004263">
    <property type="component" value="Unassembled WGS sequence"/>
</dbReference>
<feature type="domain" description="SCP2" evidence="2">
    <location>
        <begin position="17"/>
        <end position="115"/>
    </location>
</feature>
<dbReference type="HAMAP" id="MF_02215">
    <property type="entry name" value="UbiJ"/>
    <property type="match status" value="1"/>
</dbReference>
<dbReference type="InterPro" id="IPR038989">
    <property type="entry name" value="UbiJ"/>
</dbReference>
<comment type="caution">
    <text evidence="3">The sequence shown here is derived from an EMBL/GenBank/DDBJ whole genome shotgun (WGS) entry which is preliminary data.</text>
</comment>
<keyword evidence="1" id="KW-0831">Ubiquinone biosynthesis</keyword>
<dbReference type="PANTHER" id="PTHR38693">
    <property type="entry name" value="UBIQUINONE BIOSYNTHESIS PROTEIN UBIJ"/>
    <property type="match status" value="1"/>
</dbReference>
<name>Q1N206_9GAMM</name>
<dbReference type="InterPro" id="IPR003033">
    <property type="entry name" value="SCP2_sterol-bd_dom"/>
</dbReference>
<dbReference type="InterPro" id="IPR036527">
    <property type="entry name" value="SCP2_sterol-bd_dom_sf"/>
</dbReference>
<dbReference type="PANTHER" id="PTHR38693:SF1">
    <property type="entry name" value="UBIQUINONE BIOSYNTHESIS ACCESSORY FACTOR UBIJ"/>
    <property type="match status" value="1"/>
</dbReference>
<dbReference type="Pfam" id="PF02036">
    <property type="entry name" value="SCP2"/>
    <property type="match status" value="1"/>
</dbReference>
<comment type="pathway">
    <text evidence="1">Cofactor biosynthesis; ubiquinone biosynthesis.</text>
</comment>
<dbReference type="EMBL" id="AAQH01000008">
    <property type="protein sequence ID" value="EAT12358.1"/>
    <property type="molecule type" value="Genomic_DNA"/>
</dbReference>
<accession>Q1N206</accession>
<keyword evidence="1" id="KW-0963">Cytoplasm</keyword>
<comment type="subcellular location">
    <subcellularLocation>
        <location evidence="1">Cytoplasm</location>
    </subcellularLocation>
</comment>
<dbReference type="HOGENOM" id="CLU_100130_1_0_6"/>
<dbReference type="STRING" id="207949.RED65_16003"/>
<organism evidence="3 4">
    <name type="scientific">Bermanella marisrubri</name>
    <dbReference type="NCBI Taxonomy" id="207949"/>
    <lineage>
        <taxon>Bacteria</taxon>
        <taxon>Pseudomonadati</taxon>
        <taxon>Pseudomonadota</taxon>
        <taxon>Gammaproteobacteria</taxon>
        <taxon>Oceanospirillales</taxon>
        <taxon>Oceanospirillaceae</taxon>
        <taxon>Bermanella</taxon>
    </lineage>
</organism>
<dbReference type="UniPathway" id="UPA00232"/>
<evidence type="ECO:0000313" key="3">
    <source>
        <dbReference type="EMBL" id="EAT12358.1"/>
    </source>
</evidence>
<keyword evidence="4" id="KW-1185">Reference proteome</keyword>
<proteinExistence type="inferred from homology"/>
<dbReference type="OrthoDB" id="9796077at2"/>
<dbReference type="AlphaFoldDB" id="Q1N206"/>
<protein>
    <recommendedName>
        <fullName evidence="1">Ubiquinone biosynthesis accessory factor UbiJ</fullName>
    </recommendedName>
</protein>
<evidence type="ECO:0000313" key="4">
    <source>
        <dbReference type="Proteomes" id="UP000004263"/>
    </source>
</evidence>
<dbReference type="Gene3D" id="3.30.1050.10">
    <property type="entry name" value="SCP2 sterol-binding domain"/>
    <property type="match status" value="1"/>
</dbReference>
<evidence type="ECO:0000256" key="1">
    <source>
        <dbReference type="HAMAP-Rule" id="MF_02215"/>
    </source>
</evidence>
<dbReference type="GO" id="GO:0005737">
    <property type="term" value="C:cytoplasm"/>
    <property type="evidence" value="ECO:0007669"/>
    <property type="project" value="UniProtKB-SubCell"/>
</dbReference>
<comment type="function">
    <text evidence="1">Required for ubiquinone (coenzyme Q) biosynthesis. Binds hydrophobic ubiquinone biosynthetic intermediates via its SCP2 domain and is essential for the stability of the Ubi complex. May constitute a docking platform where Ubi enzymes assemble and access their SCP2-bound polyprenyl substrates.</text>
</comment>
<reference evidence="3 4" key="1">
    <citation type="submission" date="2006-03" db="EMBL/GenBank/DDBJ databases">
        <authorList>
            <person name="Pinhassi J."/>
            <person name="Pedros-Alio C."/>
            <person name="Ferriera S."/>
            <person name="Johnson J."/>
            <person name="Kravitz S."/>
            <person name="Halpern A."/>
            <person name="Remington K."/>
            <person name="Beeson K."/>
            <person name="Tran B."/>
            <person name="Rogers Y.-H."/>
            <person name="Friedman R."/>
            <person name="Venter J.C."/>
        </authorList>
    </citation>
    <scope>NUCLEOTIDE SEQUENCE [LARGE SCALE GENOMIC DNA]</scope>
    <source>
        <strain evidence="3 4">RED65</strain>
    </source>
</reference>
<gene>
    <name evidence="1" type="primary">ubiJ</name>
    <name evidence="3" type="ORF">RED65_16003</name>
</gene>
<comment type="similarity">
    <text evidence="1">Belongs to the UbiJ family.</text>
</comment>
<sequence>MDATLIQAGLSLAETSIKQALQYDPASKQALAELGGRCLAIHISSPDITLFMNFMDNGEVRLAQHQEHDADTLLSGELSAFLNLARASDKQAALMKSDIHIKGSSQLAMSVANIMANLDIDFEAMVAKFTGPVAAHMLGKNLRKLGSWLKASGDKFKQDSVEYVRDELALAPHALEGEQRFSQIHKLKLDTERLQARIERLKQKIK</sequence>
<dbReference type="SUPFAM" id="SSF55718">
    <property type="entry name" value="SCP-like"/>
    <property type="match status" value="1"/>
</dbReference>
<dbReference type="RefSeq" id="WP_007018409.1">
    <property type="nucleotide sequence ID" value="NZ_CH724116.1"/>
</dbReference>
<dbReference type="GO" id="GO:0006744">
    <property type="term" value="P:ubiquinone biosynthetic process"/>
    <property type="evidence" value="ECO:0007669"/>
    <property type="project" value="UniProtKB-UniRule"/>
</dbReference>